<dbReference type="AlphaFoldDB" id="F9ERW2"/>
<dbReference type="Gene3D" id="2.40.50.1070">
    <property type="match status" value="1"/>
</dbReference>
<dbReference type="HOGENOM" id="CLU_3301180_0_0_0"/>
<sequence>VIGEKNILIYGEESIKENINGIEFHISPTSFFSNKCKTS</sequence>
<dbReference type="EMBL" id="AFQD01000667">
    <property type="protein sequence ID" value="EGQ75472.1"/>
    <property type="molecule type" value="Genomic_DNA"/>
</dbReference>
<evidence type="ECO:0000313" key="1">
    <source>
        <dbReference type="EMBL" id="EGQ75472.1"/>
    </source>
</evidence>
<accession>F9ERW2</accession>
<reference evidence="1 2" key="1">
    <citation type="submission" date="2011-05" db="EMBL/GenBank/DDBJ databases">
        <authorList>
            <person name="Muzny D."/>
            <person name="Qin X."/>
            <person name="Deng J."/>
            <person name="Jiang H."/>
            <person name="Liu Y."/>
            <person name="Qu J."/>
            <person name="Song X.-Z."/>
            <person name="Zhang L."/>
            <person name="Thornton R."/>
            <person name="Coyle M."/>
            <person name="Francisco L."/>
            <person name="Jackson L."/>
            <person name="Javaid M."/>
            <person name="Korchina V."/>
            <person name="Kovar C."/>
            <person name="Mata R."/>
            <person name="Mathew T."/>
            <person name="Ngo R."/>
            <person name="Nguyen L."/>
            <person name="Nguyen N."/>
            <person name="Okwuonu G."/>
            <person name="Ongeri F."/>
            <person name="Pham C."/>
            <person name="Simmons D."/>
            <person name="Wilczek-Boney K."/>
            <person name="Hale W."/>
            <person name="Jakkamsetti A."/>
            <person name="Pham P."/>
            <person name="Ruth R."/>
            <person name="San Lucas F."/>
            <person name="Warren J."/>
            <person name="Zhang J."/>
            <person name="Zhao Z."/>
            <person name="Zhou C."/>
            <person name="Zhu D."/>
            <person name="Lee S."/>
            <person name="Bess C."/>
            <person name="Blankenburg K."/>
            <person name="Forbes L."/>
            <person name="Fu Q."/>
            <person name="Gubbala S."/>
            <person name="Hirani K."/>
            <person name="Jayaseelan J.C."/>
            <person name="Lara F."/>
            <person name="Munidasa M."/>
            <person name="Palculict T."/>
            <person name="Patil S."/>
            <person name="Pu L.-L."/>
            <person name="Saada N."/>
            <person name="Tang L."/>
            <person name="Weissenberger G."/>
            <person name="Zhu Y."/>
            <person name="Hemphill L."/>
            <person name="Shang Y."/>
            <person name="Youmans B."/>
            <person name="Ayvaz T."/>
            <person name="Ross M."/>
            <person name="Santibanez J."/>
            <person name="Aqrawi P."/>
            <person name="Gross S."/>
            <person name="Joshi V."/>
            <person name="Fowler G."/>
            <person name="Nazareth L."/>
            <person name="Reid J."/>
            <person name="Worley K."/>
            <person name="Petrosino J."/>
            <person name="Highlander S."/>
            <person name="Gibbs R."/>
        </authorList>
    </citation>
    <scope>NUCLEOTIDE SEQUENCE [LARGE SCALE GENOMIC DNA]</scope>
    <source>
        <strain evidence="1 2">ATCC 51191</strain>
    </source>
</reference>
<name>F9ERW2_9FUSO</name>
<dbReference type="GO" id="GO:0032259">
    <property type="term" value="P:methylation"/>
    <property type="evidence" value="ECO:0007669"/>
    <property type="project" value="UniProtKB-KW"/>
</dbReference>
<dbReference type="GO" id="GO:0030697">
    <property type="term" value="F:tRNA (uracil(54)-C5)-methyltransferase activity, S-adenosyl methionine-dependent"/>
    <property type="evidence" value="ECO:0007669"/>
    <property type="project" value="UniProtKB-EC"/>
</dbReference>
<organism evidence="1 2">
    <name type="scientific">Fusobacterium animalis ATCC 51191</name>
    <dbReference type="NCBI Taxonomy" id="997347"/>
    <lineage>
        <taxon>Bacteria</taxon>
        <taxon>Fusobacteriati</taxon>
        <taxon>Fusobacteriota</taxon>
        <taxon>Fusobacteriia</taxon>
        <taxon>Fusobacteriales</taxon>
        <taxon>Fusobacteriaceae</taxon>
        <taxon>Fusobacterium</taxon>
    </lineage>
</organism>
<keyword evidence="1" id="KW-0489">Methyltransferase</keyword>
<dbReference type="EC" id="2.1.1.35" evidence="1"/>
<dbReference type="Proteomes" id="UP000005392">
    <property type="component" value="Unassembled WGS sequence"/>
</dbReference>
<evidence type="ECO:0000313" key="2">
    <source>
        <dbReference type="Proteomes" id="UP000005392"/>
    </source>
</evidence>
<comment type="caution">
    <text evidence="1">The sequence shown here is derived from an EMBL/GenBank/DDBJ whole genome shotgun (WGS) entry which is preliminary data.</text>
</comment>
<keyword evidence="2" id="KW-1185">Reference proteome</keyword>
<protein>
    <submittedName>
        <fullName evidence="1">tRNA (Uracil-5-)-methyltransferase</fullName>
        <ecNumber evidence="1">2.1.1.35</ecNumber>
    </submittedName>
</protein>
<proteinExistence type="predicted"/>
<feature type="non-terminal residue" evidence="1">
    <location>
        <position position="1"/>
    </location>
</feature>
<gene>
    <name evidence="1" type="primary">trmA2</name>
    <name evidence="1" type="ORF">HMPREF9094_2667</name>
</gene>
<keyword evidence="1" id="KW-0808">Transferase</keyword>